<dbReference type="SUPFAM" id="SSF53756">
    <property type="entry name" value="UDP-Glycosyltransferase/glycogen phosphorylase"/>
    <property type="match status" value="1"/>
</dbReference>
<keyword evidence="1" id="KW-0808">Transferase</keyword>
<dbReference type="Proteomes" id="UP001596163">
    <property type="component" value="Unassembled WGS sequence"/>
</dbReference>
<reference evidence="5" key="1">
    <citation type="journal article" date="2019" name="Int. J. Syst. Evol. Microbiol.">
        <title>The Global Catalogue of Microorganisms (GCM) 10K type strain sequencing project: providing services to taxonomists for standard genome sequencing and annotation.</title>
        <authorList>
            <consortium name="The Broad Institute Genomics Platform"/>
            <consortium name="The Broad Institute Genome Sequencing Center for Infectious Disease"/>
            <person name="Wu L."/>
            <person name="Ma J."/>
        </authorList>
    </citation>
    <scope>NUCLEOTIDE SEQUENCE [LARGE SCALE GENOMIC DNA]</scope>
    <source>
        <strain evidence="5">CGMCC 1.7030</strain>
    </source>
</reference>
<feature type="domain" description="DUF1972" evidence="3">
    <location>
        <begin position="4"/>
        <end position="174"/>
    </location>
</feature>
<evidence type="ECO:0000259" key="2">
    <source>
        <dbReference type="Pfam" id="PF00534"/>
    </source>
</evidence>
<feature type="domain" description="Glycosyl transferase family 1" evidence="2">
    <location>
        <begin position="185"/>
        <end position="304"/>
    </location>
</feature>
<protein>
    <submittedName>
        <fullName evidence="4">DUF1972 domain-containing protein</fullName>
    </submittedName>
</protein>
<dbReference type="EMBL" id="JBHSKS010000001">
    <property type="protein sequence ID" value="MFC5190250.1"/>
    <property type="molecule type" value="Genomic_DNA"/>
</dbReference>
<dbReference type="Pfam" id="PF00534">
    <property type="entry name" value="Glycos_transf_1"/>
    <property type="match status" value="1"/>
</dbReference>
<evidence type="ECO:0000313" key="4">
    <source>
        <dbReference type="EMBL" id="MFC5190250.1"/>
    </source>
</evidence>
<keyword evidence="5" id="KW-1185">Reference proteome</keyword>
<name>A0ABW0BSI3_9BACT</name>
<dbReference type="InterPro" id="IPR001296">
    <property type="entry name" value="Glyco_trans_1"/>
</dbReference>
<dbReference type="Gene3D" id="3.40.50.2000">
    <property type="entry name" value="Glycogen Phosphorylase B"/>
    <property type="match status" value="2"/>
</dbReference>
<dbReference type="InterPro" id="IPR015393">
    <property type="entry name" value="DUF1972"/>
</dbReference>
<accession>A0ABW0BSI3</accession>
<dbReference type="PANTHER" id="PTHR46401:SF2">
    <property type="entry name" value="GLYCOSYLTRANSFERASE WBBK-RELATED"/>
    <property type="match status" value="1"/>
</dbReference>
<comment type="caution">
    <text evidence="4">The sequence shown here is derived from an EMBL/GenBank/DDBJ whole genome shotgun (WGS) entry which is preliminary data.</text>
</comment>
<gene>
    <name evidence="4" type="ORF">ACFPIK_00620</name>
</gene>
<dbReference type="PANTHER" id="PTHR46401">
    <property type="entry name" value="GLYCOSYLTRANSFERASE WBBK-RELATED"/>
    <property type="match status" value="1"/>
</dbReference>
<dbReference type="RefSeq" id="WP_377911143.1">
    <property type="nucleotide sequence ID" value="NZ_JBHSKS010000001.1"/>
</dbReference>
<evidence type="ECO:0000259" key="3">
    <source>
        <dbReference type="Pfam" id="PF09314"/>
    </source>
</evidence>
<proteinExistence type="predicted"/>
<organism evidence="4 5">
    <name type="scientific">Algoriphagus aquatilis</name>
    <dbReference type="NCBI Taxonomy" id="490186"/>
    <lineage>
        <taxon>Bacteria</taxon>
        <taxon>Pseudomonadati</taxon>
        <taxon>Bacteroidota</taxon>
        <taxon>Cytophagia</taxon>
        <taxon>Cytophagales</taxon>
        <taxon>Cyclobacteriaceae</taxon>
        <taxon>Algoriphagus</taxon>
    </lineage>
</organism>
<evidence type="ECO:0000313" key="5">
    <source>
        <dbReference type="Proteomes" id="UP001596163"/>
    </source>
</evidence>
<sequence length="364" mass="42022">MNKKKLAILGIVGVPANYGGFETLVDNLLDHLPKYFEVTVFCESRSYPEKFELYKGAKLAYLDYKANGAQSIIYDSISLIKSCRNHHFILLLGVSGAVMIPFLRPFTKAKIVTHIDGLEWRRDKWGWFAKRFLKFSERLAVMFSHGVIADNKHIQDYILAEYQKDSCLIAYGADHVSPVDTNDYKKKFSFLDSPYVFTVCRIEPENNIEMQLRAFKECDIGMPYVVVGNWSANEYGMKLYHDYSKVKNIILYNPIYEMEELNVLRSNCFFYLHGHSAGGTNPSLVEAMYLGLPVIAFGVKYNRETTFGKALYFNNFDELKSLLLQIRELDRLAMMVELAKLAKKNYSWKAISKKYIKMFKSLDS</sequence>
<evidence type="ECO:0000256" key="1">
    <source>
        <dbReference type="ARBA" id="ARBA00022679"/>
    </source>
</evidence>
<dbReference type="Pfam" id="PF09314">
    <property type="entry name" value="DUF1972"/>
    <property type="match status" value="1"/>
</dbReference>